<dbReference type="PANTHER" id="PTHR37305">
    <property type="entry name" value="INTEGRAL MEMBRANE PROTEIN-RELATED"/>
    <property type="match status" value="1"/>
</dbReference>
<dbReference type="PANTHER" id="PTHR37305:SF1">
    <property type="entry name" value="MEMBRANE PROTEIN"/>
    <property type="match status" value="1"/>
</dbReference>
<evidence type="ECO:0000313" key="3">
    <source>
        <dbReference type="EMBL" id="PCH11489.1"/>
    </source>
</evidence>
<dbReference type="Proteomes" id="UP001180515">
    <property type="component" value="Unassembled WGS sequence"/>
</dbReference>
<organism evidence="3 4">
    <name type="scientific">Streptococcus parauberis</name>
    <dbReference type="NCBI Taxonomy" id="1348"/>
    <lineage>
        <taxon>Bacteria</taxon>
        <taxon>Bacillati</taxon>
        <taxon>Bacillota</taxon>
        <taxon>Bacilli</taxon>
        <taxon>Lactobacillales</taxon>
        <taxon>Streptococcaceae</taxon>
        <taxon>Streptococcus</taxon>
    </lineage>
</organism>
<keyword evidence="1" id="KW-1133">Transmembrane helix</keyword>
<proteinExistence type="predicted"/>
<evidence type="ECO:0000256" key="1">
    <source>
        <dbReference type="SAM" id="Phobius"/>
    </source>
</evidence>
<feature type="transmembrane region" description="Helical" evidence="1">
    <location>
        <begin position="155"/>
        <end position="177"/>
    </location>
</feature>
<dbReference type="GeneID" id="61421153"/>
<protein>
    <submittedName>
        <fullName evidence="2">ABC transporter permease subunit</fullName>
    </submittedName>
    <submittedName>
        <fullName evidence="3">ABC-2 family transporter protein</fullName>
    </submittedName>
</protein>
<dbReference type="GO" id="GO:0005886">
    <property type="term" value="C:plasma membrane"/>
    <property type="evidence" value="ECO:0007669"/>
    <property type="project" value="UniProtKB-SubCell"/>
</dbReference>
<dbReference type="eggNOG" id="COG1277">
    <property type="taxonomic scope" value="Bacteria"/>
</dbReference>
<feature type="transmembrane region" description="Helical" evidence="1">
    <location>
        <begin position="121"/>
        <end position="143"/>
    </location>
</feature>
<keyword evidence="1" id="KW-0812">Transmembrane</keyword>
<dbReference type="STRING" id="936154.STP_1343"/>
<feature type="transmembrane region" description="Helical" evidence="1">
    <location>
        <begin position="184"/>
        <end position="206"/>
    </location>
</feature>
<reference evidence="2" key="2">
    <citation type="submission" date="2023-03" db="EMBL/GenBank/DDBJ databases">
        <authorList>
            <person name="Shen W."/>
            <person name="Cai J."/>
        </authorList>
    </citation>
    <scope>NUCLEOTIDE SEQUENCE</scope>
    <source>
        <strain evidence="2">P82-2</strain>
    </source>
</reference>
<dbReference type="OMA" id="WAYGNSP"/>
<feature type="transmembrane region" description="Helical" evidence="1">
    <location>
        <begin position="68"/>
        <end position="91"/>
    </location>
</feature>
<dbReference type="GO" id="GO:0140359">
    <property type="term" value="F:ABC-type transporter activity"/>
    <property type="evidence" value="ECO:0007669"/>
    <property type="project" value="InterPro"/>
</dbReference>
<feature type="transmembrane region" description="Helical" evidence="1">
    <location>
        <begin position="14"/>
        <end position="32"/>
    </location>
</feature>
<dbReference type="Pfam" id="PF12679">
    <property type="entry name" value="ABC2_membrane_2"/>
    <property type="match status" value="1"/>
</dbReference>
<feature type="transmembrane region" description="Helical" evidence="1">
    <location>
        <begin position="235"/>
        <end position="254"/>
    </location>
</feature>
<gene>
    <name evidence="3" type="ORF">A9Y57_01793</name>
    <name evidence="2" type="ORF">P7G31_00305</name>
</gene>
<evidence type="ECO:0000313" key="2">
    <source>
        <dbReference type="EMBL" id="MDT2730693.1"/>
    </source>
</evidence>
<accession>A0A0E2UDX6</accession>
<keyword evidence="1" id="KW-0472">Membrane</keyword>
<sequence>MIIRHELRQNTKSLLIWAITVGLSSALCILLYESVADSMKNISNIYQDMGGVSKALGMDKVSIASLGGYYAVEIALIFSLGAAMYGALLGVSIVAKEEEAHTAEFLYSLPLSRQKVLNGKYVGMLICLVIFNIIGIGLEYLALWKVNMDFDYAAFWQYHGLVLLLQIEIASLCFMISAFTRKRLIGLGMGIVLLAYFMDIICRLVEKVDYLKFVTPFYFTNATDRFAGQNLDWKMLVVAAAVILISLAMASLVYNHRDLAS</sequence>
<evidence type="ECO:0000313" key="4">
    <source>
        <dbReference type="Proteomes" id="UP000217465"/>
    </source>
</evidence>
<dbReference type="RefSeq" id="WP_003105061.1">
    <property type="nucleotide sequence ID" value="NZ_BAWT01000001.1"/>
</dbReference>
<reference evidence="3 4" key="1">
    <citation type="submission" date="2016-06" db="EMBL/GenBank/DDBJ databases">
        <authorList>
            <person name="Haines A.N."/>
            <person name="Council K.R."/>
        </authorList>
    </citation>
    <scope>NUCLEOTIDE SEQUENCE [LARGE SCALE GENOMIC DNA]</scope>
    <source>
        <strain evidence="3 4">SP158-29</strain>
    </source>
</reference>
<dbReference type="EMBL" id="NSGR01000009">
    <property type="protein sequence ID" value="PCH11489.1"/>
    <property type="molecule type" value="Genomic_DNA"/>
</dbReference>
<dbReference type="EMBL" id="JARQAG010000001">
    <property type="protein sequence ID" value="MDT2730693.1"/>
    <property type="molecule type" value="Genomic_DNA"/>
</dbReference>
<dbReference type="Proteomes" id="UP000217465">
    <property type="component" value="Unassembled WGS sequence"/>
</dbReference>
<comment type="caution">
    <text evidence="3">The sequence shown here is derived from an EMBL/GenBank/DDBJ whole genome shotgun (WGS) entry which is preliminary data.</text>
</comment>
<name>A0A0E2UDX6_9STRE</name>
<dbReference type="AlphaFoldDB" id="A0A0E2UDX6"/>